<evidence type="ECO:0000313" key="1">
    <source>
        <dbReference type="EMBL" id="KAF6156420.1"/>
    </source>
</evidence>
<keyword evidence="2" id="KW-1185">Reference proteome</keyword>
<dbReference type="AlphaFoldDB" id="A0A7J7MNQ6"/>
<protein>
    <submittedName>
        <fullName evidence="1">Uncharacterized protein</fullName>
    </submittedName>
</protein>
<dbReference type="Proteomes" id="UP000541444">
    <property type="component" value="Unassembled WGS sequence"/>
</dbReference>
<proteinExistence type="predicted"/>
<name>A0A7J7MNQ6_9MAGN</name>
<dbReference type="OrthoDB" id="303107at2759"/>
<sequence length="60" mass="7004">MKGKGRLTQPTNIYQWETLATNLEEFQQIFVSTHVKRYKALVDLRQAKDEKGISYVGFVK</sequence>
<evidence type="ECO:0000313" key="2">
    <source>
        <dbReference type="Proteomes" id="UP000541444"/>
    </source>
</evidence>
<comment type="caution">
    <text evidence="1">The sequence shown here is derived from an EMBL/GenBank/DDBJ whole genome shotgun (WGS) entry which is preliminary data.</text>
</comment>
<dbReference type="EMBL" id="JACGCM010001337">
    <property type="protein sequence ID" value="KAF6156420.1"/>
    <property type="molecule type" value="Genomic_DNA"/>
</dbReference>
<organism evidence="1 2">
    <name type="scientific">Kingdonia uniflora</name>
    <dbReference type="NCBI Taxonomy" id="39325"/>
    <lineage>
        <taxon>Eukaryota</taxon>
        <taxon>Viridiplantae</taxon>
        <taxon>Streptophyta</taxon>
        <taxon>Embryophyta</taxon>
        <taxon>Tracheophyta</taxon>
        <taxon>Spermatophyta</taxon>
        <taxon>Magnoliopsida</taxon>
        <taxon>Ranunculales</taxon>
        <taxon>Circaeasteraceae</taxon>
        <taxon>Kingdonia</taxon>
    </lineage>
</organism>
<accession>A0A7J7MNQ6</accession>
<reference evidence="1 2" key="1">
    <citation type="journal article" date="2020" name="IScience">
        <title>Genome Sequencing of the Endangered Kingdonia uniflora (Circaeasteraceae, Ranunculales) Reveals Potential Mechanisms of Evolutionary Specialization.</title>
        <authorList>
            <person name="Sun Y."/>
            <person name="Deng T."/>
            <person name="Zhang A."/>
            <person name="Moore M.J."/>
            <person name="Landis J.B."/>
            <person name="Lin N."/>
            <person name="Zhang H."/>
            <person name="Zhang X."/>
            <person name="Huang J."/>
            <person name="Zhang X."/>
            <person name="Sun H."/>
            <person name="Wang H."/>
        </authorList>
    </citation>
    <scope>NUCLEOTIDE SEQUENCE [LARGE SCALE GENOMIC DNA]</scope>
    <source>
        <strain evidence="1">TB1705</strain>
        <tissue evidence="1">Leaf</tissue>
    </source>
</reference>
<gene>
    <name evidence="1" type="ORF">GIB67_009078</name>
</gene>